<dbReference type="InterPro" id="IPR016410">
    <property type="entry name" value="Phage_imm"/>
</dbReference>
<dbReference type="RefSeq" id="WP_123083861.1">
    <property type="nucleotide sequence ID" value="NZ_RJAI01000003.1"/>
</dbReference>
<keyword evidence="1" id="KW-0812">Transmembrane</keyword>
<sequence>MAVDTSAYYGVANVVVVALFYFPPTIVAWLRQHPNRVSIFLLNLLLGWTVIGWLIALIWSASAIRRAPPAETRSAPESPDSRMDDYQRLEQLAALKERGHLTQEEFDVEKRRILKGR</sequence>
<dbReference type="Pfam" id="PF09851">
    <property type="entry name" value="SHOCT"/>
    <property type="match status" value="1"/>
</dbReference>
<gene>
    <name evidence="3" type="ORF">EFK07_03215</name>
</gene>
<feature type="domain" description="SHOCT" evidence="2">
    <location>
        <begin position="88"/>
        <end position="114"/>
    </location>
</feature>
<feature type="transmembrane region" description="Helical" evidence="1">
    <location>
        <begin position="37"/>
        <end position="59"/>
    </location>
</feature>
<reference evidence="3 4" key="1">
    <citation type="submission" date="2018-10" db="EMBL/GenBank/DDBJ databases">
        <title>An outbreak of IMP-63 producing strain in France.</title>
        <authorList>
            <person name="Bour M."/>
            <person name="Liapis E."/>
            <person name="Plesiat P."/>
        </authorList>
    </citation>
    <scope>NUCLEOTIDE SEQUENCE [LARGE SCALE GENOMIC DNA]</scope>
    <source>
        <strain evidence="3 4">12917</strain>
    </source>
</reference>
<evidence type="ECO:0000313" key="3">
    <source>
        <dbReference type="EMBL" id="RNF93801.1"/>
    </source>
</evidence>
<dbReference type="Pfam" id="PF14373">
    <property type="entry name" value="Imm_superinfect"/>
    <property type="match status" value="1"/>
</dbReference>
<name>A0A3M8TJT7_PSEPU</name>
<dbReference type="InterPro" id="IPR018649">
    <property type="entry name" value="SHOCT"/>
</dbReference>
<dbReference type="AlphaFoldDB" id="A0A3M8TJT7"/>
<evidence type="ECO:0000256" key="1">
    <source>
        <dbReference type="SAM" id="Phobius"/>
    </source>
</evidence>
<keyword evidence="1" id="KW-1133">Transmembrane helix</keyword>
<comment type="caution">
    <text evidence="3">The sequence shown here is derived from an EMBL/GenBank/DDBJ whole genome shotgun (WGS) entry which is preliminary data.</text>
</comment>
<protein>
    <submittedName>
        <fullName evidence="3">Superinfection immunity protein</fullName>
    </submittedName>
</protein>
<feature type="transmembrane region" description="Helical" evidence="1">
    <location>
        <begin position="6"/>
        <end position="30"/>
    </location>
</feature>
<evidence type="ECO:0000313" key="4">
    <source>
        <dbReference type="Proteomes" id="UP000278162"/>
    </source>
</evidence>
<evidence type="ECO:0000259" key="2">
    <source>
        <dbReference type="Pfam" id="PF09851"/>
    </source>
</evidence>
<organism evidence="3 4">
    <name type="scientific">Pseudomonas putida</name>
    <name type="common">Arthrobacter siderocapsulatus</name>
    <dbReference type="NCBI Taxonomy" id="303"/>
    <lineage>
        <taxon>Bacteria</taxon>
        <taxon>Pseudomonadati</taxon>
        <taxon>Pseudomonadota</taxon>
        <taxon>Gammaproteobacteria</taxon>
        <taxon>Pseudomonadales</taxon>
        <taxon>Pseudomonadaceae</taxon>
        <taxon>Pseudomonas</taxon>
    </lineage>
</organism>
<accession>A0A3M8TJT7</accession>
<proteinExistence type="predicted"/>
<keyword evidence="1" id="KW-0472">Membrane</keyword>
<dbReference type="EMBL" id="RJAI01000003">
    <property type="protein sequence ID" value="RNF93801.1"/>
    <property type="molecule type" value="Genomic_DNA"/>
</dbReference>
<dbReference type="Proteomes" id="UP000278162">
    <property type="component" value="Unassembled WGS sequence"/>
</dbReference>